<dbReference type="InterPro" id="IPR024095">
    <property type="entry name" value="Vesicle_P115"/>
</dbReference>
<dbReference type="Pfam" id="PF16641">
    <property type="entry name" value="CLIP1_ZNF"/>
    <property type="match status" value="1"/>
</dbReference>
<feature type="compositionally biased region" description="Polar residues" evidence="7">
    <location>
        <begin position="759"/>
        <end position="770"/>
    </location>
</feature>
<protein>
    <recommendedName>
        <fullName evidence="8">CLIP1 zinc knuckle domain-containing protein</fullName>
    </recommendedName>
</protein>
<evidence type="ECO:0000256" key="3">
    <source>
        <dbReference type="ARBA" id="ARBA00022701"/>
    </source>
</evidence>
<keyword evidence="10" id="KW-1185">Reference proteome</keyword>
<keyword evidence="4 6" id="KW-0175">Coiled coil</keyword>
<accession>A0ABD0J3X7</accession>
<dbReference type="EMBL" id="JACVVK020000691">
    <property type="protein sequence ID" value="KAK7455722.1"/>
    <property type="molecule type" value="Genomic_DNA"/>
</dbReference>
<dbReference type="PANTHER" id="PTHR10013">
    <property type="entry name" value="GENERAL VESICULAR TRANSPORT FACTOR P115"/>
    <property type="match status" value="1"/>
</dbReference>
<dbReference type="GO" id="GO:0005874">
    <property type="term" value="C:microtubule"/>
    <property type="evidence" value="ECO:0007669"/>
    <property type="project" value="UniProtKB-KW"/>
</dbReference>
<dbReference type="AlphaFoldDB" id="A0ABD0J3X7"/>
<evidence type="ECO:0000256" key="5">
    <source>
        <dbReference type="ARBA" id="ARBA00023212"/>
    </source>
</evidence>
<evidence type="ECO:0000256" key="4">
    <source>
        <dbReference type="ARBA" id="ARBA00023054"/>
    </source>
</evidence>
<evidence type="ECO:0000313" key="10">
    <source>
        <dbReference type="Proteomes" id="UP001519460"/>
    </source>
</evidence>
<evidence type="ECO:0000256" key="2">
    <source>
        <dbReference type="ARBA" id="ARBA00022490"/>
    </source>
</evidence>
<dbReference type="PANTHER" id="PTHR10013:SF0">
    <property type="entry name" value="GENERAL VESICULAR TRANSPORT FACTOR P115"/>
    <property type="match status" value="1"/>
</dbReference>
<feature type="region of interest" description="Disordered" evidence="7">
    <location>
        <begin position="516"/>
        <end position="557"/>
    </location>
</feature>
<evidence type="ECO:0000256" key="6">
    <source>
        <dbReference type="SAM" id="Coils"/>
    </source>
</evidence>
<evidence type="ECO:0000313" key="9">
    <source>
        <dbReference type="EMBL" id="KAK7455722.1"/>
    </source>
</evidence>
<feature type="compositionally biased region" description="Gly residues" evidence="7">
    <location>
        <begin position="900"/>
        <end position="911"/>
    </location>
</feature>
<organism evidence="9 10">
    <name type="scientific">Batillaria attramentaria</name>
    <dbReference type="NCBI Taxonomy" id="370345"/>
    <lineage>
        <taxon>Eukaryota</taxon>
        <taxon>Metazoa</taxon>
        <taxon>Spiralia</taxon>
        <taxon>Lophotrochozoa</taxon>
        <taxon>Mollusca</taxon>
        <taxon>Gastropoda</taxon>
        <taxon>Caenogastropoda</taxon>
        <taxon>Sorbeoconcha</taxon>
        <taxon>Cerithioidea</taxon>
        <taxon>Batillariidae</taxon>
        <taxon>Batillaria</taxon>
    </lineage>
</organism>
<feature type="coiled-coil region" evidence="6">
    <location>
        <begin position="249"/>
        <end position="423"/>
    </location>
</feature>
<evidence type="ECO:0000259" key="8">
    <source>
        <dbReference type="Pfam" id="PF16641"/>
    </source>
</evidence>
<feature type="coiled-coil region" evidence="6">
    <location>
        <begin position="451"/>
        <end position="478"/>
    </location>
</feature>
<feature type="compositionally biased region" description="Basic and acidic residues" evidence="7">
    <location>
        <begin position="802"/>
        <end position="826"/>
    </location>
</feature>
<keyword evidence="5" id="KW-0206">Cytoskeleton</keyword>
<reference evidence="9 10" key="1">
    <citation type="journal article" date="2023" name="Sci. Data">
        <title>Genome assembly of the Korean intertidal mud-creeper Batillaria attramentaria.</title>
        <authorList>
            <person name="Patra A.K."/>
            <person name="Ho P.T."/>
            <person name="Jun S."/>
            <person name="Lee S.J."/>
            <person name="Kim Y."/>
            <person name="Won Y.J."/>
        </authorList>
    </citation>
    <scope>NUCLEOTIDE SEQUENCE [LARGE SCALE GENOMIC DNA]</scope>
    <source>
        <strain evidence="9">Wonlab-2016</strain>
    </source>
</reference>
<feature type="coiled-coil region" evidence="6">
    <location>
        <begin position="11"/>
        <end position="221"/>
    </location>
</feature>
<sequence>MKNSGDSSKQLSTLNEQLAEKTRRLEELQSDLSNYSQQIPKLKETIEEQQRAKEKEKEEIVNKYEEQLKSLQSQLEDMEAEIQQLKQKLEAQTEELSKQEVQTQAHKDYLDKITLDLEAMKYEKEKTEKSLRRVEGERDAANTELIQVKVDLSKLQSMSAETGKTQTALKEQIEDLQAEKDRALQSKLDVEKQREDLKAEKEKVTQERDHAAQELVFLKADMQKRTYRWRRWRKRLHALQMDRLRLQTEEKQEQLMQRSQTEADMLTEELEGSKKVLQETQMSLKEKEAELNKLKAELELSRLVAEERQKLEAQKADLLKDMEQLKESHRQQVAAMEAEKAELCSKADSSSQELQQQQRLVEEHMAKMSALEKEKQELLAAKMELESREQGKAGERHKLAERVAQLEASLAQAEKAAESATVGLVQQVSQGSGEPGSALVVADKEAVDQQVAFLNSVIVDLQRKNQELEVRLEAMESGAYNGDMELMPDPGSRSRPAPRVFCDICDVFDLHDTDDCPKQAMSDSPPPSLHHGDRKSCSATGRKNVRTSRRSEQLVASVSHTPEFGPELYKTRHQSRGLGIRFQLGVPHSPRSVHVKSDFIDPQAVHKHSHSKLIDSFFQQCIGFSDEDLDEDFVKKNYRNDVRNDDLSSPELPPSSSPFTHTGSQAEVGGFSEALEPEADSNHHPGDADTPKIPDHQANAGTEGDSSRSSSNDPDDFADAKETPLDIVQPAEQTKPIVDERGDDEEPKSPETVTKAGVSYNTSPALTTDNLDAPDVSSESDAHDTALRAQPQGQALAVGKTDVIEKGPAGDKDSRDKKSKGDKPQPHTDGTPSAAAAKSSSEDKGGNQETNKGHNLAKQDKKDNPDPQDKGEKQEKVEKREKQQLDKQEKVKKRASAGATLGGEGSNGGSANGADRPESCVVS</sequence>
<comment type="caution">
    <text evidence="9">The sequence shown here is derived from an EMBL/GenBank/DDBJ whole genome shotgun (WGS) entry which is preliminary data.</text>
</comment>
<gene>
    <name evidence="9" type="ORF">BaRGS_00039462</name>
</gene>
<feature type="region of interest" description="Disordered" evidence="7">
    <location>
        <begin position="641"/>
        <end position="923"/>
    </location>
</feature>
<feature type="compositionally biased region" description="Basic and acidic residues" evidence="7">
    <location>
        <begin position="680"/>
        <end position="695"/>
    </location>
</feature>
<keyword evidence="3" id="KW-0493">Microtubule</keyword>
<comment type="subcellular location">
    <subcellularLocation>
        <location evidence="1">Cytoplasm</location>
        <location evidence="1">Cytoskeleton</location>
    </subcellularLocation>
</comment>
<evidence type="ECO:0000256" key="1">
    <source>
        <dbReference type="ARBA" id="ARBA00004245"/>
    </source>
</evidence>
<feature type="domain" description="CLIP1 zinc knuckle" evidence="8">
    <location>
        <begin position="499"/>
        <end position="516"/>
    </location>
</feature>
<feature type="compositionally biased region" description="Basic and acidic residues" evidence="7">
    <location>
        <begin position="857"/>
        <end position="889"/>
    </location>
</feature>
<name>A0ABD0J3X7_9CAEN</name>
<keyword evidence="2" id="KW-0963">Cytoplasm</keyword>
<dbReference type="Proteomes" id="UP001519460">
    <property type="component" value="Unassembled WGS sequence"/>
</dbReference>
<dbReference type="InterPro" id="IPR032108">
    <property type="entry name" value="CLIP1_ZNF"/>
</dbReference>
<proteinExistence type="predicted"/>
<evidence type="ECO:0000256" key="7">
    <source>
        <dbReference type="SAM" id="MobiDB-lite"/>
    </source>
</evidence>